<evidence type="ECO:0000259" key="12">
    <source>
        <dbReference type="Pfam" id="PF10444"/>
    </source>
</evidence>
<evidence type="ECO:0000256" key="6">
    <source>
        <dbReference type="ARBA" id="ARBA00022776"/>
    </source>
</evidence>
<evidence type="ECO:0000313" key="15">
    <source>
        <dbReference type="Proteomes" id="UP001066276"/>
    </source>
</evidence>
<evidence type="ECO:0000256" key="3">
    <source>
        <dbReference type="ARBA" id="ARBA00009914"/>
    </source>
</evidence>
<keyword evidence="15" id="KW-1185">Reference proteome</keyword>
<comment type="caution">
    <text evidence="14">The sequence shown here is derived from an EMBL/GenBank/DDBJ whole genome shotgun (WGS) entry which is preliminary data.</text>
</comment>
<organism evidence="14 15">
    <name type="scientific">Pleurodeles waltl</name>
    <name type="common">Iberian ribbed newt</name>
    <dbReference type="NCBI Taxonomy" id="8319"/>
    <lineage>
        <taxon>Eukaryota</taxon>
        <taxon>Metazoa</taxon>
        <taxon>Chordata</taxon>
        <taxon>Craniata</taxon>
        <taxon>Vertebrata</taxon>
        <taxon>Euteleostomi</taxon>
        <taxon>Amphibia</taxon>
        <taxon>Batrachia</taxon>
        <taxon>Caudata</taxon>
        <taxon>Salamandroidea</taxon>
        <taxon>Salamandridae</taxon>
        <taxon>Pleurodelinae</taxon>
        <taxon>Pleurodeles</taxon>
    </lineage>
</organism>
<evidence type="ECO:0000256" key="5">
    <source>
        <dbReference type="ARBA" id="ARBA00022618"/>
    </source>
</evidence>
<gene>
    <name evidence="14" type="ORF">NDU88_001920</name>
</gene>
<dbReference type="Gene3D" id="6.10.140.560">
    <property type="match status" value="1"/>
</dbReference>
<dbReference type="Proteomes" id="UP001066276">
    <property type="component" value="Chromosome 3_2"/>
</dbReference>
<evidence type="ECO:0000313" key="14">
    <source>
        <dbReference type="EMBL" id="KAJ1176649.1"/>
    </source>
</evidence>
<comment type="subcellular location">
    <subcellularLocation>
        <location evidence="2">Chromosome</location>
        <location evidence="2">Centromere</location>
    </subcellularLocation>
    <subcellularLocation>
        <location evidence="1">Nucleus</location>
    </subcellularLocation>
</comment>
<dbReference type="GO" id="GO:0000775">
    <property type="term" value="C:chromosome, centromeric region"/>
    <property type="evidence" value="ECO:0007669"/>
    <property type="project" value="UniProtKB-SubCell"/>
</dbReference>
<dbReference type="Pfam" id="PF10512">
    <property type="entry name" value="Borealin"/>
    <property type="match status" value="1"/>
</dbReference>
<dbReference type="PANTHER" id="PTHR16040:SF6">
    <property type="entry name" value="BOREALIN"/>
    <property type="match status" value="1"/>
</dbReference>
<dbReference type="PANTHER" id="PTHR16040">
    <property type="entry name" value="AUSTRALIN, ISOFORM A-RELATED"/>
    <property type="match status" value="1"/>
</dbReference>
<feature type="domain" description="Borealin C-terminal" evidence="13">
    <location>
        <begin position="201"/>
        <end position="311"/>
    </location>
</feature>
<dbReference type="GO" id="GO:0051233">
    <property type="term" value="C:spindle midzone"/>
    <property type="evidence" value="ECO:0007669"/>
    <property type="project" value="TreeGrafter"/>
</dbReference>
<name>A0AAV7TL51_PLEWA</name>
<dbReference type="InterPro" id="IPR018867">
    <property type="entry name" value="Cell_div_borealin"/>
</dbReference>
<dbReference type="GO" id="GO:0000070">
    <property type="term" value="P:mitotic sister chromatid segregation"/>
    <property type="evidence" value="ECO:0007669"/>
    <property type="project" value="TreeGrafter"/>
</dbReference>
<keyword evidence="7" id="KW-0539">Nucleus</keyword>
<evidence type="ECO:0000256" key="11">
    <source>
        <dbReference type="ARBA" id="ARBA00041323"/>
    </source>
</evidence>
<evidence type="ECO:0000256" key="9">
    <source>
        <dbReference type="ARBA" id="ARBA00023328"/>
    </source>
</evidence>
<keyword evidence="4" id="KW-0158">Chromosome</keyword>
<dbReference type="InterPro" id="IPR018851">
    <property type="entry name" value="Borealin_N"/>
</dbReference>
<evidence type="ECO:0000256" key="4">
    <source>
        <dbReference type="ARBA" id="ARBA00022454"/>
    </source>
</evidence>
<dbReference type="GO" id="GO:0032133">
    <property type="term" value="C:chromosome passenger complex"/>
    <property type="evidence" value="ECO:0007669"/>
    <property type="project" value="TreeGrafter"/>
</dbReference>
<evidence type="ECO:0000256" key="10">
    <source>
        <dbReference type="ARBA" id="ARBA00040949"/>
    </source>
</evidence>
<dbReference type="GO" id="GO:0051301">
    <property type="term" value="P:cell division"/>
    <property type="evidence" value="ECO:0007669"/>
    <property type="project" value="UniProtKB-KW"/>
</dbReference>
<evidence type="ECO:0000259" key="13">
    <source>
        <dbReference type="Pfam" id="PF10512"/>
    </source>
</evidence>
<accession>A0AAV7TL51</accession>
<protein>
    <recommendedName>
        <fullName evidence="10">Borealin</fullName>
    </recommendedName>
    <alternativeName>
        <fullName evidence="11">Cell division cycle-associated protein 8</fullName>
    </alternativeName>
</protein>
<dbReference type="InterPro" id="IPR046466">
    <property type="entry name" value="Borealin_C"/>
</dbReference>
<evidence type="ECO:0000256" key="2">
    <source>
        <dbReference type="ARBA" id="ARBA00004584"/>
    </source>
</evidence>
<evidence type="ECO:0000256" key="1">
    <source>
        <dbReference type="ARBA" id="ARBA00004123"/>
    </source>
</evidence>
<evidence type="ECO:0000256" key="7">
    <source>
        <dbReference type="ARBA" id="ARBA00023242"/>
    </source>
</evidence>
<keyword evidence="5" id="KW-0132">Cell division</keyword>
<dbReference type="EMBL" id="JANPWB010000006">
    <property type="protein sequence ID" value="KAJ1176649.1"/>
    <property type="molecule type" value="Genomic_DNA"/>
</dbReference>
<dbReference type="Gene3D" id="6.10.250.1900">
    <property type="match status" value="1"/>
</dbReference>
<keyword evidence="6" id="KW-0498">Mitosis</keyword>
<feature type="domain" description="Borealin N-terminal" evidence="12">
    <location>
        <begin position="53"/>
        <end position="107"/>
    </location>
</feature>
<reference evidence="14" key="1">
    <citation type="journal article" date="2022" name="bioRxiv">
        <title>Sequencing and chromosome-scale assembly of the giantPleurodeles waltlgenome.</title>
        <authorList>
            <person name="Brown T."/>
            <person name="Elewa A."/>
            <person name="Iarovenko S."/>
            <person name="Subramanian E."/>
            <person name="Araus A.J."/>
            <person name="Petzold A."/>
            <person name="Susuki M."/>
            <person name="Suzuki K.-i.T."/>
            <person name="Hayashi T."/>
            <person name="Toyoda A."/>
            <person name="Oliveira C."/>
            <person name="Osipova E."/>
            <person name="Leigh N.D."/>
            <person name="Simon A."/>
            <person name="Yun M.H."/>
        </authorList>
    </citation>
    <scope>NUCLEOTIDE SEQUENCE</scope>
    <source>
        <strain evidence="14">20211129_DDA</strain>
        <tissue evidence="14">Liver</tissue>
    </source>
</reference>
<keyword evidence="9" id="KW-0137">Centromere</keyword>
<dbReference type="GO" id="GO:0005634">
    <property type="term" value="C:nucleus"/>
    <property type="evidence" value="ECO:0007669"/>
    <property type="project" value="UniProtKB-SubCell"/>
</dbReference>
<evidence type="ECO:0000256" key="8">
    <source>
        <dbReference type="ARBA" id="ARBA00023306"/>
    </source>
</evidence>
<dbReference type="AlphaFoldDB" id="A0AAV7TL51"/>
<keyword evidence="8" id="KW-0131">Cell cycle</keyword>
<proteinExistence type="inferred from homology"/>
<sequence>MRRQTVGRNLRQFEFELQADLGVAVPGEILTMAPGRKRATNRRKNRTVKNEKLVSFLKDFDSQVRTIIEQLKADQMKMHKEMDGLYNIEVLKWPVKMREVNWLECFEQGGGQRALEEAAKAKLDIEEINILAAKAAQTPFKSAKKVKKLKKENSIEDDIENIIEKSNQKMQTKAKGTTKKVPAPSRKLSVLSVNNMSASKRTSKRNLVTPGNKLADMSTWGMTPIVTPKFDTRIFQTPALRTPGVREQVYSVSANGSPLADINNLYINVPIKGGKTVRLLPSEMDTVDVSRLDEETRENIQLLASRLANIAGKIKNPS</sequence>
<dbReference type="Pfam" id="PF10444">
    <property type="entry name" value="Nbl1_Borealin_N"/>
    <property type="match status" value="1"/>
</dbReference>
<comment type="similarity">
    <text evidence="3">Belongs to the borealin family.</text>
</comment>